<keyword evidence="4" id="KW-0597">Phosphoprotein</keyword>
<feature type="compositionally biased region" description="Basic and acidic residues" evidence="13">
    <location>
        <begin position="323"/>
        <end position="337"/>
    </location>
</feature>
<keyword evidence="7" id="KW-0805">Transcription regulation</keyword>
<dbReference type="GO" id="GO:0016538">
    <property type="term" value="F:cyclin-dependent protein serine/threonine kinase regulator activity"/>
    <property type="evidence" value="ECO:0007669"/>
    <property type="project" value="InterPro"/>
</dbReference>
<feature type="compositionally biased region" description="Basic and acidic residues" evidence="13">
    <location>
        <begin position="382"/>
        <end position="393"/>
    </location>
</feature>
<feature type="compositionally biased region" description="Basic residues" evidence="13">
    <location>
        <begin position="806"/>
        <end position="821"/>
    </location>
</feature>
<feature type="region of interest" description="Disordered" evidence="13">
    <location>
        <begin position="763"/>
        <end position="966"/>
    </location>
</feature>
<dbReference type="PANTHER" id="PTHR10026">
    <property type="entry name" value="CYCLIN"/>
    <property type="match status" value="1"/>
</dbReference>
<evidence type="ECO:0000256" key="4">
    <source>
        <dbReference type="ARBA" id="ARBA00022553"/>
    </source>
</evidence>
<comment type="subcellular location">
    <subcellularLocation>
        <location evidence="1">Nucleus</location>
    </subcellularLocation>
</comment>
<feature type="compositionally biased region" description="Basic and acidic residues" evidence="13">
    <location>
        <begin position="863"/>
        <end position="872"/>
    </location>
</feature>
<evidence type="ECO:0000259" key="14">
    <source>
        <dbReference type="SMART" id="SM00385"/>
    </source>
</evidence>
<keyword evidence="5" id="KW-0132">Cell division</keyword>
<keyword evidence="9" id="KW-0804">Transcription</keyword>
<evidence type="ECO:0000256" key="10">
    <source>
        <dbReference type="ARBA" id="ARBA00023242"/>
    </source>
</evidence>
<feature type="region of interest" description="Disordered" evidence="13">
    <location>
        <begin position="261"/>
        <end position="502"/>
    </location>
</feature>
<feature type="compositionally biased region" description="Basic and acidic residues" evidence="13">
    <location>
        <begin position="402"/>
        <end position="417"/>
    </location>
</feature>
<dbReference type="EMBL" id="GALX01003924">
    <property type="protein sequence ID" value="JAB64542.1"/>
    <property type="molecule type" value="Transcribed_RNA"/>
</dbReference>
<dbReference type="AlphaFoldDB" id="V5GSG4"/>
<comment type="similarity">
    <text evidence="2">Belongs to the cyclin family. Cyclin C subfamily.</text>
</comment>
<dbReference type="InterPro" id="IPR043198">
    <property type="entry name" value="Cyclin/Ssn8"/>
</dbReference>
<feature type="compositionally biased region" description="Basic and acidic residues" evidence="13">
    <location>
        <begin position="459"/>
        <end position="502"/>
    </location>
</feature>
<dbReference type="Gene3D" id="1.10.472.10">
    <property type="entry name" value="Cyclin-like"/>
    <property type="match status" value="2"/>
</dbReference>
<feature type="compositionally biased region" description="Low complexity" evidence="13">
    <location>
        <begin position="763"/>
        <end position="774"/>
    </location>
</feature>
<feature type="compositionally biased region" description="Polar residues" evidence="13">
    <location>
        <begin position="559"/>
        <end position="571"/>
    </location>
</feature>
<name>V5GSG4_ANOGL</name>
<dbReference type="InterPro" id="IPR013763">
    <property type="entry name" value="Cyclin-like_dom"/>
</dbReference>
<evidence type="ECO:0000256" key="2">
    <source>
        <dbReference type="ARBA" id="ARBA00008638"/>
    </source>
</evidence>
<keyword evidence="8 12" id="KW-0195">Cyclin</keyword>
<dbReference type="Pfam" id="PF21797">
    <property type="entry name" value="CycT2-like_C"/>
    <property type="match status" value="1"/>
</dbReference>
<feature type="compositionally biased region" description="Polar residues" evidence="13">
    <location>
        <begin position="617"/>
        <end position="651"/>
    </location>
</feature>
<evidence type="ECO:0000256" key="7">
    <source>
        <dbReference type="ARBA" id="ARBA00023015"/>
    </source>
</evidence>
<evidence type="ECO:0000256" key="13">
    <source>
        <dbReference type="SAM" id="MobiDB-lite"/>
    </source>
</evidence>
<dbReference type="CDD" id="cd20538">
    <property type="entry name" value="CYCLIN_CCNT_rpt1"/>
    <property type="match status" value="1"/>
</dbReference>
<keyword evidence="10" id="KW-0539">Nucleus</keyword>
<feature type="compositionally biased region" description="Basic and acidic residues" evidence="13">
    <location>
        <begin position="274"/>
        <end position="304"/>
    </location>
</feature>
<feature type="compositionally biased region" description="Basic residues" evidence="13">
    <location>
        <begin position="780"/>
        <end position="798"/>
    </location>
</feature>
<feature type="region of interest" description="Disordered" evidence="13">
    <location>
        <begin position="598"/>
        <end position="654"/>
    </location>
</feature>
<dbReference type="SUPFAM" id="SSF47954">
    <property type="entry name" value="Cyclin-like"/>
    <property type="match status" value="2"/>
</dbReference>
<evidence type="ECO:0000256" key="9">
    <source>
        <dbReference type="ARBA" id="ARBA00023163"/>
    </source>
</evidence>
<dbReference type="Pfam" id="PF00134">
    <property type="entry name" value="Cyclin_N"/>
    <property type="match status" value="1"/>
</dbReference>
<dbReference type="FunFam" id="1.10.472.10:FF:000009">
    <property type="entry name" value="cyclin-T2 isoform X1"/>
    <property type="match status" value="1"/>
</dbReference>
<reference evidence="15" key="1">
    <citation type="submission" date="2013-07" db="EMBL/GenBank/DDBJ databases">
        <title>Midgut Transcriptome Profiling of Anoplphora glabripennis, a Lignocellulose Degrading, Wood-Boring Cerambycid.</title>
        <authorList>
            <person name="Scully E.D."/>
            <person name="Hoover K."/>
            <person name="Carlson J.E."/>
            <person name="Tien M."/>
            <person name="Geib S.M."/>
        </authorList>
    </citation>
    <scope>NUCLEOTIDE SEQUENCE</scope>
</reference>
<evidence type="ECO:0000313" key="15">
    <source>
        <dbReference type="EMBL" id="JAB64542.1"/>
    </source>
</evidence>
<dbReference type="GO" id="GO:0005634">
    <property type="term" value="C:nucleus"/>
    <property type="evidence" value="ECO:0007669"/>
    <property type="project" value="UniProtKB-SubCell"/>
</dbReference>
<evidence type="ECO:0000256" key="1">
    <source>
        <dbReference type="ARBA" id="ARBA00004123"/>
    </source>
</evidence>
<feature type="domain" description="Cyclin-like" evidence="14">
    <location>
        <begin position="41"/>
        <end position="140"/>
    </location>
</feature>
<accession>V5GSG4</accession>
<protein>
    <submittedName>
        <fullName evidence="15">Cyclin-T1</fullName>
    </submittedName>
</protein>
<dbReference type="SMART" id="SM00385">
    <property type="entry name" value="CYCLIN"/>
    <property type="match status" value="1"/>
</dbReference>
<keyword evidence="6" id="KW-0832">Ubl conjugation</keyword>
<evidence type="ECO:0000256" key="6">
    <source>
        <dbReference type="ARBA" id="ARBA00022843"/>
    </source>
</evidence>
<proteinExistence type="inferred from homology"/>
<keyword evidence="3" id="KW-1017">Isopeptide bond</keyword>
<dbReference type="GO" id="GO:0051301">
    <property type="term" value="P:cell division"/>
    <property type="evidence" value="ECO:0007669"/>
    <property type="project" value="UniProtKB-KW"/>
</dbReference>
<evidence type="ECO:0000256" key="3">
    <source>
        <dbReference type="ARBA" id="ARBA00022499"/>
    </source>
</evidence>
<evidence type="ECO:0000256" key="5">
    <source>
        <dbReference type="ARBA" id="ARBA00022618"/>
    </source>
</evidence>
<feature type="region of interest" description="Disordered" evidence="13">
    <location>
        <begin position="553"/>
        <end position="572"/>
    </location>
</feature>
<evidence type="ECO:0000256" key="8">
    <source>
        <dbReference type="ARBA" id="ARBA00023127"/>
    </source>
</evidence>
<gene>
    <name evidence="15" type="primary">CCNT1</name>
</gene>
<dbReference type="InterPro" id="IPR006671">
    <property type="entry name" value="Cyclin_N"/>
</dbReference>
<feature type="compositionally biased region" description="Basic and acidic residues" evidence="13">
    <location>
        <begin position="903"/>
        <end position="913"/>
    </location>
</feature>
<feature type="compositionally biased region" description="Basic and acidic residues" evidence="13">
    <location>
        <begin position="425"/>
        <end position="439"/>
    </location>
</feature>
<evidence type="ECO:0000256" key="11">
    <source>
        <dbReference type="ARBA" id="ARBA00023306"/>
    </source>
</evidence>
<evidence type="ECO:0000256" key="12">
    <source>
        <dbReference type="RuleBase" id="RU000383"/>
    </source>
</evidence>
<dbReference type="InterPro" id="IPR036915">
    <property type="entry name" value="Cyclin-like_sf"/>
</dbReference>
<sequence length="966" mass="109677">MANPSSSDKWYFTKEQLENTPSRKCGYDAHKELSYRQQAANFIQDMGQKLKVSQLCINTAIVYMHRFYVFHSFTHFPWHQMAAAALFLAAKVEEQPRKLEYVIKVANICRNPRDTNIDLNSERYITQSQDLVFNENVLLQTLGFDVAIDHPHTHVVRCCHLVRASKDLAQTSYFMASNSLHLTTMCIQYKPTVVACFCILVASKWSNWEIPLSNEKKEWYSYVDPTVTAELLQQLTEEFLVIFEACPSRLKDKVMAIPDNITHPPAMQNSPFDSEPKKVIRDDGKDPHLHKSSHHDTKSGQRNDLHKHRSSRPHEAGSSSQQQREREYKERKERERLAAQQKALMGGQSKIPHGHHRPPVDPKLKPHARPQSMGSYQPSNRAEPRDILRETSRDSPFGLPNKDYRDQSRDHGRDSTSKDPQVARSDTRGDKDVQKRDYLLKPNVQTDMNSLNNYPDSRLSAEKQRIDLANRSRVDPQKVSSTKHDSMRKHEESKPYLKSETDNIKKHLSASAYDKSNVYLMNKSLTSTSQKIKSPFHVDASKSVPKQNKNEIITHSKPQHYNGSSNDSSYNLPVITNDKIKTDPVYVKEEIPTPSVIKRPSLFSPESTPPHKKAIKSSPSSLKNVTEISTPLSPLTSPVNKRSRNYSSSSEPELRPVMKKIDQVQGFENLVRDNTIGMDKIHHMPDVVTPLSDVKKEYNEVHVPEAYSNDMKPPDIIPLLPTENANMSTLVNGLETNPTLISHLLKEAPSVPHLPVVAASEATAQPVVQPQVQTEVKEKEHHHHKSKKKNKEKHKHKDKDRNREEKKKKHKDKDREKHKHKDKQEIPQPVAAEPIKIKIHKDKIQPLPESSTQGPSIGLKIKIPKDKIKTESISELSQPPPSGGLKIKIPKEKINCGASVDSNSKKRDRDHSSPPDAPPNKVAKGSHKDSKQNGKHSYNKVAQLGDGDASMHRLAESKYTNKSSSS</sequence>
<keyword evidence="11" id="KW-0131">Cell cycle</keyword>
<dbReference type="FunFam" id="1.10.472.10:FF:000004">
    <property type="entry name" value="Cyclin T2"/>
    <property type="match status" value="1"/>
</dbReference>
<dbReference type="GO" id="GO:0006357">
    <property type="term" value="P:regulation of transcription by RNA polymerase II"/>
    <property type="evidence" value="ECO:0007669"/>
    <property type="project" value="InterPro"/>
</dbReference>
<organism evidence="15">
    <name type="scientific">Anoplophora glabripennis</name>
    <name type="common">Asian longhorn beetle</name>
    <name type="synonym">Anoplophora nobilis</name>
    <dbReference type="NCBI Taxonomy" id="217634"/>
    <lineage>
        <taxon>Eukaryota</taxon>
        <taxon>Metazoa</taxon>
        <taxon>Ecdysozoa</taxon>
        <taxon>Arthropoda</taxon>
        <taxon>Hexapoda</taxon>
        <taxon>Insecta</taxon>
        <taxon>Pterygota</taxon>
        <taxon>Neoptera</taxon>
        <taxon>Endopterygota</taxon>
        <taxon>Coleoptera</taxon>
        <taxon>Polyphaga</taxon>
        <taxon>Cucujiformia</taxon>
        <taxon>Chrysomeloidea</taxon>
        <taxon>Cerambycidae</taxon>
        <taxon>Lamiinae</taxon>
        <taxon>Lamiini</taxon>
        <taxon>Anoplophora</taxon>
    </lineage>
</organism>
<feature type="compositionally biased region" description="Polar residues" evidence="13">
    <location>
        <begin position="443"/>
        <end position="455"/>
    </location>
</feature>